<dbReference type="GO" id="GO:0015112">
    <property type="term" value="F:nitrate transmembrane transporter activity"/>
    <property type="evidence" value="ECO:0007669"/>
    <property type="project" value="InterPro"/>
</dbReference>
<protein>
    <submittedName>
        <fullName evidence="10">Nitrate ABC transporter ATP-binding protein</fullName>
    </submittedName>
</protein>
<dbReference type="PROSITE" id="PS50893">
    <property type="entry name" value="ABC_TRANSPORTER_2"/>
    <property type="match status" value="1"/>
</dbReference>
<dbReference type="GO" id="GO:0016887">
    <property type="term" value="F:ATP hydrolysis activity"/>
    <property type="evidence" value="ECO:0007669"/>
    <property type="project" value="InterPro"/>
</dbReference>
<keyword evidence="3" id="KW-0813">Transport</keyword>
<dbReference type="EMBL" id="CP001103">
    <property type="protein sequence ID" value="AEA96895.1"/>
    <property type="molecule type" value="Genomic_DNA"/>
</dbReference>
<reference evidence="10 11" key="1">
    <citation type="journal article" date="2008" name="ISME J.">
        <title>Comparative genomics of two ecotypes of the marine planktonic copiotroph Alteromonas macleodii suggests alternative lifestyles associated with different kinds of particulate organic matter.</title>
        <authorList>
            <person name="Ivars-Martinez E."/>
            <person name="Martin-Cuadrado A.B."/>
            <person name="D'Auria G."/>
            <person name="Mira A."/>
            <person name="Ferriera S."/>
            <person name="Johnson J."/>
            <person name="Friedman R."/>
            <person name="Rodriguez-Valera F."/>
        </authorList>
    </citation>
    <scope>NUCLEOTIDE SEQUENCE [LARGE SCALE GENOMIC DNA]</scope>
    <source>
        <strain evidence="11">DSM 17117 / CIP 110805 / LMG 28347 / Deep ecotype</strain>
    </source>
</reference>
<dbReference type="InterPro" id="IPR003439">
    <property type="entry name" value="ABC_transporter-like_ATP-bd"/>
</dbReference>
<evidence type="ECO:0000256" key="5">
    <source>
        <dbReference type="ARBA" id="ARBA00022741"/>
    </source>
</evidence>
<dbReference type="AlphaFoldDB" id="F2G983"/>
<dbReference type="Gene3D" id="3.40.50.300">
    <property type="entry name" value="P-loop containing nucleotide triphosphate hydrolases"/>
    <property type="match status" value="1"/>
</dbReference>
<dbReference type="PROSITE" id="PS00211">
    <property type="entry name" value="ABC_TRANSPORTER_1"/>
    <property type="match status" value="1"/>
</dbReference>
<dbReference type="Pfam" id="PF00005">
    <property type="entry name" value="ABC_tran"/>
    <property type="match status" value="1"/>
</dbReference>
<dbReference type="InterPro" id="IPR003593">
    <property type="entry name" value="AAA+_ATPase"/>
</dbReference>
<evidence type="ECO:0000313" key="11">
    <source>
        <dbReference type="Proteomes" id="UP000001870"/>
    </source>
</evidence>
<dbReference type="CDD" id="cd03293">
    <property type="entry name" value="ABC_NrtD_SsuB_transporters"/>
    <property type="match status" value="1"/>
</dbReference>
<dbReference type="PANTHER" id="PTHR42788">
    <property type="entry name" value="TAURINE IMPORT ATP-BINDING PROTEIN-RELATED"/>
    <property type="match status" value="1"/>
</dbReference>
<evidence type="ECO:0000256" key="3">
    <source>
        <dbReference type="ARBA" id="ARBA00022448"/>
    </source>
</evidence>
<evidence type="ECO:0000256" key="6">
    <source>
        <dbReference type="ARBA" id="ARBA00022840"/>
    </source>
</evidence>
<evidence type="ECO:0000259" key="9">
    <source>
        <dbReference type="PROSITE" id="PS50893"/>
    </source>
</evidence>
<comment type="subcellular location">
    <subcellularLocation>
        <location evidence="1">Cell membrane</location>
        <topology evidence="1">Peripheral membrane protein</topology>
    </subcellularLocation>
</comment>
<gene>
    <name evidence="10" type="ordered locus">MADE_1003735</name>
</gene>
<dbReference type="KEGG" id="amc:MADE_1003735"/>
<comment type="similarity">
    <text evidence="2">Belongs to the ABC transporter superfamily.</text>
</comment>
<feature type="domain" description="ABC transporter" evidence="9">
    <location>
        <begin position="6"/>
        <end position="239"/>
    </location>
</feature>
<evidence type="ECO:0000256" key="1">
    <source>
        <dbReference type="ARBA" id="ARBA00004202"/>
    </source>
</evidence>
<keyword evidence="11" id="KW-1185">Reference proteome</keyword>
<keyword evidence="6 10" id="KW-0067">ATP-binding</keyword>
<organism evidence="10 11">
    <name type="scientific">Alteromonas mediterranea (strain DSM 17117 / CIP 110805 / LMG 28347 / Deep ecotype)</name>
    <dbReference type="NCBI Taxonomy" id="1774373"/>
    <lineage>
        <taxon>Bacteria</taxon>
        <taxon>Pseudomonadati</taxon>
        <taxon>Pseudomonadota</taxon>
        <taxon>Gammaproteobacteria</taxon>
        <taxon>Alteromonadales</taxon>
        <taxon>Alteromonadaceae</taxon>
        <taxon>Alteromonas/Salinimonas group</taxon>
        <taxon>Alteromonas</taxon>
    </lineage>
</organism>
<keyword evidence="7" id="KW-0472">Membrane</keyword>
<name>F2G983_ALTMD</name>
<dbReference type="SMART" id="SM00382">
    <property type="entry name" value="AAA"/>
    <property type="match status" value="1"/>
</dbReference>
<reference evidence="10 11" key="2">
    <citation type="journal article" date="2015" name="Antonie Van Leeuwenhoek">
        <title>Ecophysiological diversity of a novel member of the genus Alteromonas, and description of Alteromonas mediterranea sp. nov.</title>
        <authorList>
            <person name="Ivanova E.P."/>
            <person name="Lopez-Perez M."/>
            <person name="Zabalos M."/>
            <person name="Nguyen S.H."/>
            <person name="Webb H.K."/>
            <person name="Ryan J."/>
            <person name="Lagutin K."/>
            <person name="Vyssotski M."/>
            <person name="Crawford R.J."/>
            <person name="Rodriguez-Valera F."/>
        </authorList>
    </citation>
    <scope>NUCLEOTIDE SEQUENCE [LARGE SCALE GENOMIC DNA]</scope>
    <source>
        <strain evidence="11">DSM 17117 / CIP 110805 / LMG 28347 / Deep ecotype</strain>
    </source>
</reference>
<keyword evidence="4" id="KW-1003">Cell membrane</keyword>
<evidence type="ECO:0000256" key="7">
    <source>
        <dbReference type="ARBA" id="ARBA00023136"/>
    </source>
</evidence>
<feature type="region of interest" description="Disordered" evidence="8">
    <location>
        <begin position="262"/>
        <end position="295"/>
    </location>
</feature>
<evidence type="ECO:0000313" key="10">
    <source>
        <dbReference type="EMBL" id="AEA96895.1"/>
    </source>
</evidence>
<dbReference type="PANTHER" id="PTHR42788:SF7">
    <property type="entry name" value="NITRATE ABC TRANSPORTER ATP-BINDING PROTEIN"/>
    <property type="match status" value="1"/>
</dbReference>
<sequence>MHTKHLELEQVGIDFPTPKGPFTALQDVNLKIAKGEFVSLIGHSGCGKSTVLNIVAGLHQATTGGVILDGAEVKQPGPERAVVFQNHSLLPWLSVYKNVELAVKSTMRGKSKGEMRDWIMHNLELVHMTHALDKLPNEISGGMKQRVGIARALAMEPKVLLMDEPFGALDALTRAHLQDSLMEIHADLGNTVIMITHDVDEAVLLSDRIVMMNNGPAATIGEILDIELPRPRNRLALADNKQYNHYRHEVLTFLYDKQKKVETVPSRTKHSASQKNSKSNEVSSEKKDTKKSDAA</sequence>
<dbReference type="InterPro" id="IPR050166">
    <property type="entry name" value="ABC_transporter_ATP-bind"/>
</dbReference>
<evidence type="ECO:0000256" key="8">
    <source>
        <dbReference type="SAM" id="MobiDB-lite"/>
    </source>
</evidence>
<dbReference type="HOGENOM" id="CLU_000604_1_22_6"/>
<dbReference type="GO" id="GO:0005886">
    <property type="term" value="C:plasma membrane"/>
    <property type="evidence" value="ECO:0007669"/>
    <property type="project" value="UniProtKB-SubCell"/>
</dbReference>
<dbReference type="InterPro" id="IPR017871">
    <property type="entry name" value="ABC_transporter-like_CS"/>
</dbReference>
<dbReference type="InterPro" id="IPR005890">
    <property type="entry name" value="NO3_transporter_ATP-bd-like"/>
</dbReference>
<dbReference type="NCBIfam" id="TIGR01184">
    <property type="entry name" value="ntrCD"/>
    <property type="match status" value="1"/>
</dbReference>
<dbReference type="RefSeq" id="WP_012517249.1">
    <property type="nucleotide sequence ID" value="NC_011138.3"/>
</dbReference>
<feature type="compositionally biased region" description="Basic and acidic residues" evidence="8">
    <location>
        <begin position="283"/>
        <end position="295"/>
    </location>
</feature>
<evidence type="ECO:0000256" key="2">
    <source>
        <dbReference type="ARBA" id="ARBA00005417"/>
    </source>
</evidence>
<accession>F2G983</accession>
<dbReference type="Proteomes" id="UP000001870">
    <property type="component" value="Chromosome"/>
</dbReference>
<proteinExistence type="inferred from homology"/>
<keyword evidence="5" id="KW-0547">Nucleotide-binding</keyword>
<dbReference type="InterPro" id="IPR027417">
    <property type="entry name" value="P-loop_NTPase"/>
</dbReference>
<evidence type="ECO:0000256" key="4">
    <source>
        <dbReference type="ARBA" id="ARBA00022475"/>
    </source>
</evidence>
<dbReference type="SUPFAM" id="SSF52540">
    <property type="entry name" value="P-loop containing nucleoside triphosphate hydrolases"/>
    <property type="match status" value="1"/>
</dbReference>
<dbReference type="GO" id="GO:0005524">
    <property type="term" value="F:ATP binding"/>
    <property type="evidence" value="ECO:0007669"/>
    <property type="project" value="UniProtKB-KW"/>
</dbReference>